<accession>A0AAW2ZI13</accession>
<evidence type="ECO:0000256" key="6">
    <source>
        <dbReference type="ARBA" id="ARBA00022989"/>
    </source>
</evidence>
<dbReference type="InterPro" id="IPR022764">
    <property type="entry name" value="Peptidase_S54_rhomboid_dom"/>
</dbReference>
<gene>
    <name evidence="11" type="ORF">AKO1_015544</name>
</gene>
<dbReference type="GO" id="GO:0006508">
    <property type="term" value="P:proteolysis"/>
    <property type="evidence" value="ECO:0007669"/>
    <property type="project" value="UniProtKB-KW"/>
</dbReference>
<dbReference type="PANTHER" id="PTHR43066:SF1">
    <property type="entry name" value="RHOMBOID PROTEIN 2"/>
    <property type="match status" value="1"/>
</dbReference>
<feature type="compositionally biased region" description="Polar residues" evidence="8">
    <location>
        <begin position="205"/>
        <end position="217"/>
    </location>
</feature>
<keyword evidence="7 9" id="KW-0472">Membrane</keyword>
<comment type="subcellular location">
    <subcellularLocation>
        <location evidence="1">Membrane</location>
        <topology evidence="1">Multi-pass membrane protein</topology>
    </subcellularLocation>
</comment>
<feature type="region of interest" description="Disordered" evidence="8">
    <location>
        <begin position="204"/>
        <end position="225"/>
    </location>
</feature>
<sequence length="225" mass="24628">MMGLMSLGNFLEVKLGTTYILFCTILLMVINSIVNITLMLCLSLAEKFGLPITPTCSVGFSGILFSYIVMSSHYSPVSQSLFGIYSVSAKYYPWFLLLISQILLPGASFLGHLSGIISGYIMVLVVQNNKLTNIVLSVESFIPNFLVQSPNYHATGRNNDSYELLPTDSGVTQQDQVGLVPKAVSSMVQWVKQKAGTLSLGEAHIQQQSEDPWTNKGQGRVLGHQ</sequence>
<dbReference type="Proteomes" id="UP001431209">
    <property type="component" value="Unassembled WGS sequence"/>
</dbReference>
<evidence type="ECO:0000256" key="8">
    <source>
        <dbReference type="SAM" id="MobiDB-lite"/>
    </source>
</evidence>
<evidence type="ECO:0000256" key="5">
    <source>
        <dbReference type="ARBA" id="ARBA00022801"/>
    </source>
</evidence>
<evidence type="ECO:0000259" key="10">
    <source>
        <dbReference type="Pfam" id="PF01694"/>
    </source>
</evidence>
<feature type="domain" description="Peptidase S54 rhomboid" evidence="10">
    <location>
        <begin position="1"/>
        <end position="126"/>
    </location>
</feature>
<keyword evidence="12" id="KW-1185">Reference proteome</keyword>
<keyword evidence="6 9" id="KW-1133">Transmembrane helix</keyword>
<dbReference type="InterPro" id="IPR035952">
    <property type="entry name" value="Rhomboid-like_sf"/>
</dbReference>
<feature type="transmembrane region" description="Helical" evidence="9">
    <location>
        <begin position="20"/>
        <end position="45"/>
    </location>
</feature>
<dbReference type="GO" id="GO:0004252">
    <property type="term" value="F:serine-type endopeptidase activity"/>
    <property type="evidence" value="ECO:0007669"/>
    <property type="project" value="InterPro"/>
</dbReference>
<dbReference type="AlphaFoldDB" id="A0AAW2ZI13"/>
<comment type="similarity">
    <text evidence="2">Belongs to the peptidase S54 family.</text>
</comment>
<evidence type="ECO:0000256" key="1">
    <source>
        <dbReference type="ARBA" id="ARBA00004141"/>
    </source>
</evidence>
<name>A0AAW2ZI13_9EUKA</name>
<evidence type="ECO:0000256" key="7">
    <source>
        <dbReference type="ARBA" id="ARBA00023136"/>
    </source>
</evidence>
<evidence type="ECO:0000256" key="3">
    <source>
        <dbReference type="ARBA" id="ARBA00022670"/>
    </source>
</evidence>
<feature type="transmembrane region" description="Helical" evidence="9">
    <location>
        <begin position="82"/>
        <end position="103"/>
    </location>
</feature>
<comment type="caution">
    <text evidence="11">The sequence shown here is derived from an EMBL/GenBank/DDBJ whole genome shotgun (WGS) entry which is preliminary data.</text>
</comment>
<dbReference type="SUPFAM" id="SSF144091">
    <property type="entry name" value="Rhomboid-like"/>
    <property type="match status" value="1"/>
</dbReference>
<keyword evidence="5" id="KW-0378">Hydrolase</keyword>
<proteinExistence type="inferred from homology"/>
<dbReference type="GO" id="GO:0016020">
    <property type="term" value="C:membrane"/>
    <property type="evidence" value="ECO:0007669"/>
    <property type="project" value="UniProtKB-SubCell"/>
</dbReference>
<dbReference type="Pfam" id="PF01694">
    <property type="entry name" value="Rhomboid"/>
    <property type="match status" value="1"/>
</dbReference>
<evidence type="ECO:0000313" key="11">
    <source>
        <dbReference type="EMBL" id="KAL0488376.1"/>
    </source>
</evidence>
<keyword evidence="4 9" id="KW-0812">Transmembrane</keyword>
<dbReference type="Gene3D" id="1.20.1540.10">
    <property type="entry name" value="Rhomboid-like"/>
    <property type="match status" value="1"/>
</dbReference>
<protein>
    <recommendedName>
        <fullName evidence="10">Peptidase S54 rhomboid domain-containing protein</fullName>
    </recommendedName>
</protein>
<evidence type="ECO:0000256" key="9">
    <source>
        <dbReference type="SAM" id="Phobius"/>
    </source>
</evidence>
<evidence type="ECO:0000256" key="2">
    <source>
        <dbReference type="ARBA" id="ARBA00009045"/>
    </source>
</evidence>
<evidence type="ECO:0000256" key="4">
    <source>
        <dbReference type="ARBA" id="ARBA00022692"/>
    </source>
</evidence>
<reference evidence="11 12" key="1">
    <citation type="submission" date="2024-03" db="EMBL/GenBank/DDBJ databases">
        <title>The Acrasis kona genome and developmental transcriptomes reveal deep origins of eukaryotic multicellular pathways.</title>
        <authorList>
            <person name="Sheikh S."/>
            <person name="Fu C.-J."/>
            <person name="Brown M.W."/>
            <person name="Baldauf S.L."/>
        </authorList>
    </citation>
    <scope>NUCLEOTIDE SEQUENCE [LARGE SCALE GENOMIC DNA]</scope>
    <source>
        <strain evidence="11 12">ATCC MYA-3509</strain>
    </source>
</reference>
<evidence type="ECO:0000313" key="12">
    <source>
        <dbReference type="Proteomes" id="UP001431209"/>
    </source>
</evidence>
<dbReference type="PANTHER" id="PTHR43066">
    <property type="entry name" value="RHOMBOID-RELATED PROTEIN"/>
    <property type="match status" value="1"/>
</dbReference>
<dbReference type="EMBL" id="JAOPGA020001435">
    <property type="protein sequence ID" value="KAL0488376.1"/>
    <property type="molecule type" value="Genomic_DNA"/>
</dbReference>
<feature type="transmembrane region" description="Helical" evidence="9">
    <location>
        <begin position="51"/>
        <end position="70"/>
    </location>
</feature>
<organism evidence="11 12">
    <name type="scientific">Acrasis kona</name>
    <dbReference type="NCBI Taxonomy" id="1008807"/>
    <lineage>
        <taxon>Eukaryota</taxon>
        <taxon>Discoba</taxon>
        <taxon>Heterolobosea</taxon>
        <taxon>Tetramitia</taxon>
        <taxon>Eutetramitia</taxon>
        <taxon>Acrasidae</taxon>
        <taxon>Acrasis</taxon>
    </lineage>
</organism>
<keyword evidence="3" id="KW-0645">Protease</keyword>